<dbReference type="EMBL" id="SNYM01000010">
    <property type="protein sequence ID" value="TDQ47449.1"/>
    <property type="molecule type" value="Genomic_DNA"/>
</dbReference>
<keyword evidence="3" id="KW-1185">Reference proteome</keyword>
<dbReference type="InterPro" id="IPR016181">
    <property type="entry name" value="Acyl_CoA_acyltransferase"/>
</dbReference>
<accession>A0A4R6UP71</accession>
<sequence length="183" mass="21146">MDFPELLTERLRLRPFRESDLPVFAAYRCDKALCRYQSWDTFDDAQVQNFWQQQKALPFGQLGSWYQIAIAERASDRMLGDCAVHFLAADEVELGFTLPFALQGKGYMTEALTGLREQLGKQLGIRSLLAYTDLRNTPSQRLLERLGFIRERVIERAGFYKGEWCDDALYRWPATSAAEPEHP</sequence>
<dbReference type="Gene3D" id="3.40.630.30">
    <property type="match status" value="1"/>
</dbReference>
<dbReference type="GO" id="GO:0016747">
    <property type="term" value="F:acyltransferase activity, transferring groups other than amino-acyl groups"/>
    <property type="evidence" value="ECO:0007669"/>
    <property type="project" value="InterPro"/>
</dbReference>
<organism evidence="2 3">
    <name type="scientific">Permianibacter aggregans</name>
    <dbReference type="NCBI Taxonomy" id="1510150"/>
    <lineage>
        <taxon>Bacteria</taxon>
        <taxon>Pseudomonadati</taxon>
        <taxon>Pseudomonadota</taxon>
        <taxon>Gammaproteobacteria</taxon>
        <taxon>Pseudomonadales</taxon>
        <taxon>Pseudomonadaceae</taxon>
        <taxon>Permianibacter</taxon>
    </lineage>
</organism>
<evidence type="ECO:0000313" key="2">
    <source>
        <dbReference type="EMBL" id="TDQ47449.1"/>
    </source>
</evidence>
<dbReference type="InterPro" id="IPR051531">
    <property type="entry name" value="N-acetyltransferase"/>
</dbReference>
<name>A0A4R6UP71_9GAMM</name>
<dbReference type="InterPro" id="IPR000182">
    <property type="entry name" value="GNAT_dom"/>
</dbReference>
<proteinExistence type="predicted"/>
<dbReference type="PANTHER" id="PTHR43792:SF1">
    <property type="entry name" value="N-ACETYLTRANSFERASE DOMAIN-CONTAINING PROTEIN"/>
    <property type="match status" value="1"/>
</dbReference>
<feature type="domain" description="N-acetyltransferase" evidence="1">
    <location>
        <begin position="11"/>
        <end position="175"/>
    </location>
</feature>
<protein>
    <submittedName>
        <fullName evidence="2">RimJ/RimL family protein N-acetyltransferase</fullName>
    </submittedName>
</protein>
<evidence type="ECO:0000259" key="1">
    <source>
        <dbReference type="PROSITE" id="PS51186"/>
    </source>
</evidence>
<dbReference type="PANTHER" id="PTHR43792">
    <property type="entry name" value="GNAT FAMILY, PUTATIVE (AFU_ORTHOLOGUE AFUA_3G00765)-RELATED-RELATED"/>
    <property type="match status" value="1"/>
</dbReference>
<comment type="caution">
    <text evidence="2">The sequence shown here is derived from an EMBL/GenBank/DDBJ whole genome shotgun (WGS) entry which is preliminary data.</text>
</comment>
<dbReference type="RefSeq" id="WP_133591064.1">
    <property type="nucleotide sequence ID" value="NZ_CP037953.1"/>
</dbReference>
<dbReference type="AlphaFoldDB" id="A0A4R6UP71"/>
<dbReference type="Proteomes" id="UP000295375">
    <property type="component" value="Unassembled WGS sequence"/>
</dbReference>
<evidence type="ECO:0000313" key="3">
    <source>
        <dbReference type="Proteomes" id="UP000295375"/>
    </source>
</evidence>
<dbReference type="SUPFAM" id="SSF55729">
    <property type="entry name" value="Acyl-CoA N-acyltransferases (Nat)"/>
    <property type="match status" value="1"/>
</dbReference>
<keyword evidence="2" id="KW-0808">Transferase</keyword>
<dbReference type="OrthoDB" id="9801669at2"/>
<reference evidence="2 3" key="1">
    <citation type="submission" date="2019-03" db="EMBL/GenBank/DDBJ databases">
        <title>Genomic Encyclopedia of Type Strains, Phase IV (KMG-IV): sequencing the most valuable type-strain genomes for metagenomic binning, comparative biology and taxonomic classification.</title>
        <authorList>
            <person name="Goeker M."/>
        </authorList>
    </citation>
    <scope>NUCLEOTIDE SEQUENCE [LARGE SCALE GENOMIC DNA]</scope>
    <source>
        <strain evidence="2 3">DSM 103792</strain>
    </source>
</reference>
<gene>
    <name evidence="2" type="ORF">EV696_11041</name>
</gene>
<dbReference type="Pfam" id="PF13302">
    <property type="entry name" value="Acetyltransf_3"/>
    <property type="match status" value="1"/>
</dbReference>
<dbReference type="PROSITE" id="PS51186">
    <property type="entry name" value="GNAT"/>
    <property type="match status" value="1"/>
</dbReference>